<sequence length="113" mass="12344">MRATCYVAVKARGKRMSSYTDRREQILNDLSPEDRAVFDEAYATASLAMELAETAYRARETAGLTQAELARKMGTTQSAIAAIESGARTPTVELLERLARACGRRLTISIDAA</sequence>
<dbReference type="EMBL" id="AP018164">
    <property type="protein sequence ID" value="BAX90253.1"/>
    <property type="molecule type" value="Genomic_DNA"/>
</dbReference>
<dbReference type="KEGG" id="mshg:MSG_00086"/>
<feature type="domain" description="HTH cro/C1-type" evidence="1">
    <location>
        <begin position="57"/>
        <end position="109"/>
    </location>
</feature>
<dbReference type="InterPro" id="IPR001387">
    <property type="entry name" value="Cro/C1-type_HTH"/>
</dbReference>
<name>A0A1Z4EBC1_9MYCO</name>
<evidence type="ECO:0000313" key="3">
    <source>
        <dbReference type="Proteomes" id="UP000217736"/>
    </source>
</evidence>
<evidence type="ECO:0000313" key="2">
    <source>
        <dbReference type="EMBL" id="BAX90253.1"/>
    </source>
</evidence>
<dbReference type="InterPro" id="IPR010982">
    <property type="entry name" value="Lambda_DNA-bd_dom_sf"/>
</dbReference>
<evidence type="ECO:0000259" key="1">
    <source>
        <dbReference type="PROSITE" id="PS50943"/>
    </source>
</evidence>
<organism evidence="2 3">
    <name type="scientific">Mycobacterium shigaense</name>
    <dbReference type="NCBI Taxonomy" id="722731"/>
    <lineage>
        <taxon>Bacteria</taxon>
        <taxon>Bacillati</taxon>
        <taxon>Actinomycetota</taxon>
        <taxon>Actinomycetes</taxon>
        <taxon>Mycobacteriales</taxon>
        <taxon>Mycobacteriaceae</taxon>
        <taxon>Mycobacterium</taxon>
        <taxon>Mycobacterium simiae complex</taxon>
    </lineage>
</organism>
<protein>
    <submittedName>
        <fullName evidence="2">Transcriptional regulator</fullName>
    </submittedName>
</protein>
<dbReference type="CDD" id="cd00093">
    <property type="entry name" value="HTH_XRE"/>
    <property type="match status" value="1"/>
</dbReference>
<proteinExistence type="predicted"/>
<dbReference type="SMART" id="SM00530">
    <property type="entry name" value="HTH_XRE"/>
    <property type="match status" value="1"/>
</dbReference>
<reference evidence="3" key="1">
    <citation type="submission" date="2017-06" db="EMBL/GenBank/DDBJ databases">
        <title>Complete Genome Sequence of Mycobacterium shigaense.</title>
        <authorList>
            <person name="Fukano H."/>
            <person name="Yoshida M."/>
            <person name="Kazumi Y."/>
            <person name="Ogura Y."/>
            <person name="Mitarai S."/>
            <person name="Hayashi T."/>
            <person name="Hoshino Y."/>
        </authorList>
    </citation>
    <scope>NUCLEOTIDE SEQUENCE [LARGE SCALE GENOMIC DNA]</scope>
    <source>
        <strain evidence="3">UN-152</strain>
    </source>
</reference>
<dbReference type="SUPFAM" id="SSF47413">
    <property type="entry name" value="lambda repressor-like DNA-binding domains"/>
    <property type="match status" value="1"/>
</dbReference>
<accession>A0A1Z4EBC1</accession>
<dbReference type="Pfam" id="PF01381">
    <property type="entry name" value="HTH_3"/>
    <property type="match status" value="1"/>
</dbReference>
<dbReference type="PROSITE" id="PS50943">
    <property type="entry name" value="HTH_CROC1"/>
    <property type="match status" value="1"/>
</dbReference>
<dbReference type="AlphaFoldDB" id="A0A1Z4EBC1"/>
<dbReference type="Proteomes" id="UP000217736">
    <property type="component" value="Chromosome"/>
</dbReference>
<dbReference type="GO" id="GO:0003677">
    <property type="term" value="F:DNA binding"/>
    <property type="evidence" value="ECO:0007669"/>
    <property type="project" value="InterPro"/>
</dbReference>
<dbReference type="Gene3D" id="1.10.260.40">
    <property type="entry name" value="lambda repressor-like DNA-binding domains"/>
    <property type="match status" value="1"/>
</dbReference>
<keyword evidence="3" id="KW-1185">Reference proteome</keyword>
<gene>
    <name evidence="2" type="ORF">MSG_00086</name>
</gene>